<accession>M3I5V3</accession>
<protein>
    <submittedName>
        <fullName evidence="2">Uncharacterized protein</fullName>
    </submittedName>
</protein>
<keyword evidence="1" id="KW-1133">Transmembrane helix</keyword>
<keyword evidence="1" id="KW-0472">Membrane</keyword>
<name>M3I5V3_LEPIR</name>
<dbReference type="AlphaFoldDB" id="M3I5V3"/>
<proteinExistence type="predicted"/>
<evidence type="ECO:0000313" key="3">
    <source>
        <dbReference type="Proteomes" id="UP000011776"/>
    </source>
</evidence>
<feature type="transmembrane region" description="Helical" evidence="1">
    <location>
        <begin position="24"/>
        <end position="42"/>
    </location>
</feature>
<sequence>MKYKKTTLLPDIAYEKRNTILKRILYFAISVVLILFGLTTSYRMRWISDDAFISLRYAKNFADGKGLVFNEGEFVEGYTNFFWTILLIPFHLSNQIDPVEACYFFGILSFFGTCIYLILFVKVISYSICSFLFCFTLSQSDFCNGRIRNFITRIYTFISFLSFNIL</sequence>
<reference evidence="2 3" key="1">
    <citation type="submission" date="2013-02" db="EMBL/GenBank/DDBJ databases">
        <authorList>
            <person name="Harkins D.M."/>
            <person name="Durkin A.S."/>
            <person name="Brinkac L.M."/>
            <person name="Haft D.H."/>
            <person name="Selengut J.D."/>
            <person name="Sanka R."/>
            <person name="DePew J."/>
            <person name="Purushe J."/>
            <person name="Tulsiani S.M."/>
            <person name="Graham G.C."/>
            <person name="Burns M.-A."/>
            <person name="Dohnt M.F."/>
            <person name="Smythe L.D."/>
            <person name="McKay D.B."/>
            <person name="Craig S.B."/>
            <person name="Vinetz J.M."/>
            <person name="Sutton G.G."/>
            <person name="Nierman W.C."/>
            <person name="Fouts D.E."/>
        </authorList>
    </citation>
    <scope>NUCLEOTIDE SEQUENCE [LARGE SCALE GENOMIC DNA]</scope>
    <source>
        <strain evidence="2 3">LT2186</strain>
    </source>
</reference>
<keyword evidence="1" id="KW-0812">Transmembrane</keyword>
<dbReference type="Proteomes" id="UP000011776">
    <property type="component" value="Unassembled WGS sequence"/>
</dbReference>
<gene>
    <name evidence="2" type="ORF">LEP1GSC151_3445</name>
</gene>
<organism evidence="2 3">
    <name type="scientific">Leptospira interrogans serovar Grippotyphosa str. LT2186</name>
    <dbReference type="NCBI Taxonomy" id="1001599"/>
    <lineage>
        <taxon>Bacteria</taxon>
        <taxon>Pseudomonadati</taxon>
        <taxon>Spirochaetota</taxon>
        <taxon>Spirochaetia</taxon>
        <taxon>Leptospirales</taxon>
        <taxon>Leptospiraceae</taxon>
        <taxon>Leptospira</taxon>
    </lineage>
</organism>
<evidence type="ECO:0000313" key="2">
    <source>
        <dbReference type="EMBL" id="EMG11257.1"/>
    </source>
</evidence>
<comment type="caution">
    <text evidence="2">The sequence shown here is derived from an EMBL/GenBank/DDBJ whole genome shotgun (WGS) entry which is preliminary data.</text>
</comment>
<evidence type="ECO:0000256" key="1">
    <source>
        <dbReference type="SAM" id="Phobius"/>
    </source>
</evidence>
<dbReference type="BioCyc" id="LINT1001599:G11K9-1552-MONOMER"/>
<feature type="transmembrane region" description="Helical" evidence="1">
    <location>
        <begin position="103"/>
        <end position="135"/>
    </location>
</feature>
<dbReference type="EMBL" id="AFME02000176">
    <property type="protein sequence ID" value="EMG11257.1"/>
    <property type="molecule type" value="Genomic_DNA"/>
</dbReference>